<accession>M9NH72</accession>
<dbReference type="AlphaFoldDB" id="M9NH72"/>
<organism evidence="1">
    <name type="scientific">Cronobacter muytjensii ATCC 51329</name>
    <dbReference type="NCBI Taxonomy" id="1159613"/>
    <lineage>
        <taxon>Bacteria</taxon>
        <taxon>Pseudomonadati</taxon>
        <taxon>Pseudomonadota</taxon>
        <taxon>Gammaproteobacteria</taxon>
        <taxon>Enterobacterales</taxon>
        <taxon>Enterobacteriaceae</taxon>
        <taxon>Cronobacter</taxon>
    </lineage>
</organism>
<dbReference type="RefSeq" id="WP_144420888.1">
    <property type="nucleotide sequence ID" value="NZ_AJKU01000017.1"/>
</dbReference>
<gene>
    <name evidence="1" type="primary">weoV</name>
</gene>
<protein>
    <submittedName>
        <fullName evidence="1">WeoV</fullName>
    </submittedName>
</protein>
<sequence>MKKVSFWGWYSDYDCHTIDGLKKYYNVRNDSMTKFVRVMFKAFKMLLPKKVSERIISLVLLSKLDKSSIAIFSDDILYYIRFALALQNQRKIVVFRNIIDRTYENNINLLKRSGFELYTFDPADAQYYDICYKGQYLPVYDVDDVNPDVAAYFLGLNKGRKEILERLSHQLLKKGVAVNFTIIDNSEKKFSLSKRSLSYKENIEQVLRSRYLVDIVRPGQSGMTLRVLESAFYKRKLITNNPNVKDTDIYNSNNILVLDDQMNIPDEFLASPYEELQVTTLEKYKADNYYIDILEGIQCDKNI</sequence>
<proteinExistence type="predicted"/>
<evidence type="ECO:0000313" key="1">
    <source>
        <dbReference type="EMBL" id="AFI81980.1"/>
    </source>
</evidence>
<dbReference type="GeneID" id="92212471"/>
<dbReference type="EMBL" id="JQ390552">
    <property type="protein sequence ID" value="AFI81980.1"/>
    <property type="molecule type" value="Genomic_DNA"/>
</dbReference>
<reference evidence="1" key="1">
    <citation type="journal article" date="2013" name="Foodborne Pathog. Dis.">
        <title>Identification and Characterization of Five New Molecular Serogroups of Cronobacter spp.</title>
        <authorList>
            <person name="Jarvis K.G."/>
            <person name="Yan Q.Q."/>
            <person name="Grim C.J."/>
            <person name="Power K.A."/>
            <person name="Franco A.A."/>
            <person name="Hu L."/>
            <person name="Gopinath G."/>
            <person name="Sathyamoorthy V."/>
            <person name="Kotewicz M.L."/>
            <person name="Kothary M.H."/>
            <person name="Lee C."/>
            <person name="Sadowski J."/>
            <person name="Fanning S."/>
            <person name="Tall B.D."/>
        </authorList>
    </citation>
    <scope>NUCLEOTIDE SEQUENCE</scope>
    <source>
        <strain evidence="1">ATCC 51329</strain>
    </source>
</reference>
<name>M9NH72_9ENTR</name>